<dbReference type="Gene3D" id="2.60.40.10">
    <property type="entry name" value="Immunoglobulins"/>
    <property type="match status" value="4"/>
</dbReference>
<dbReference type="GO" id="GO:0098632">
    <property type="term" value="F:cell-cell adhesion mediator activity"/>
    <property type="evidence" value="ECO:0007669"/>
    <property type="project" value="TreeGrafter"/>
</dbReference>
<keyword evidence="6" id="KW-1185">Reference proteome</keyword>
<feature type="domain" description="Ig-like" evidence="4">
    <location>
        <begin position="304"/>
        <end position="388"/>
    </location>
</feature>
<feature type="domain" description="Ig-like" evidence="4">
    <location>
        <begin position="107"/>
        <end position="198"/>
    </location>
</feature>
<dbReference type="AlphaFoldDB" id="A0A3S1BMT1"/>
<dbReference type="Pfam" id="PF13927">
    <property type="entry name" value="Ig_3"/>
    <property type="match status" value="4"/>
</dbReference>
<dbReference type="InterPro" id="IPR036179">
    <property type="entry name" value="Ig-like_dom_sf"/>
</dbReference>
<dbReference type="FunFam" id="2.60.40.10:FF:000032">
    <property type="entry name" value="palladin isoform X1"/>
    <property type="match status" value="1"/>
</dbReference>
<evidence type="ECO:0000256" key="1">
    <source>
        <dbReference type="ARBA" id="ARBA00023157"/>
    </source>
</evidence>
<dbReference type="GO" id="GO:0007156">
    <property type="term" value="P:homophilic cell adhesion via plasma membrane adhesion molecules"/>
    <property type="evidence" value="ECO:0007669"/>
    <property type="project" value="TreeGrafter"/>
</dbReference>
<dbReference type="PANTHER" id="PTHR10075:SF100">
    <property type="entry name" value="FASCICLIN-2"/>
    <property type="match status" value="1"/>
</dbReference>
<dbReference type="Proteomes" id="UP000271974">
    <property type="component" value="Unassembled WGS sequence"/>
</dbReference>
<dbReference type="SMART" id="SM00408">
    <property type="entry name" value="IGc2"/>
    <property type="match status" value="4"/>
</dbReference>
<feature type="domain" description="Ig-like" evidence="4">
    <location>
        <begin position="16"/>
        <end position="99"/>
    </location>
</feature>
<dbReference type="InterPro" id="IPR007110">
    <property type="entry name" value="Ig-like_dom"/>
</dbReference>
<dbReference type="SUPFAM" id="SSF48726">
    <property type="entry name" value="Immunoglobulin"/>
    <property type="match status" value="4"/>
</dbReference>
<dbReference type="OrthoDB" id="428111at2759"/>
<keyword evidence="2" id="KW-0393">Immunoglobulin domain</keyword>
<gene>
    <name evidence="5" type="ORF">EGW08_004891</name>
</gene>
<reference evidence="5 6" key="1">
    <citation type="submission" date="2019-01" db="EMBL/GenBank/DDBJ databases">
        <title>A draft genome assembly of the solar-powered sea slug Elysia chlorotica.</title>
        <authorList>
            <person name="Cai H."/>
            <person name="Li Q."/>
            <person name="Fang X."/>
            <person name="Li J."/>
            <person name="Curtis N.E."/>
            <person name="Altenburger A."/>
            <person name="Shibata T."/>
            <person name="Feng M."/>
            <person name="Maeda T."/>
            <person name="Schwartz J.A."/>
            <person name="Shigenobu S."/>
            <person name="Lundholm N."/>
            <person name="Nishiyama T."/>
            <person name="Yang H."/>
            <person name="Hasebe M."/>
            <person name="Li S."/>
            <person name="Pierce S.K."/>
            <person name="Wang J."/>
        </authorList>
    </citation>
    <scope>NUCLEOTIDE SEQUENCE [LARGE SCALE GENOMIC DNA]</scope>
    <source>
        <strain evidence="5">EC2010</strain>
        <tissue evidence="5">Whole organism of an adult</tissue>
    </source>
</reference>
<evidence type="ECO:0000259" key="4">
    <source>
        <dbReference type="PROSITE" id="PS50835"/>
    </source>
</evidence>
<dbReference type="PROSITE" id="PS50835">
    <property type="entry name" value="IG_LIKE"/>
    <property type="match status" value="4"/>
</dbReference>
<comment type="caution">
    <text evidence="5">The sequence shown here is derived from an EMBL/GenBank/DDBJ whole genome shotgun (WGS) entry which is preliminary data.</text>
</comment>
<dbReference type="InterPro" id="IPR003599">
    <property type="entry name" value="Ig_sub"/>
</dbReference>
<evidence type="ECO:0000313" key="6">
    <source>
        <dbReference type="Proteomes" id="UP000271974"/>
    </source>
</evidence>
<feature type="region of interest" description="Disordered" evidence="3">
    <location>
        <begin position="137"/>
        <end position="159"/>
    </location>
</feature>
<feature type="domain" description="Ig-like" evidence="4">
    <location>
        <begin position="223"/>
        <end position="295"/>
    </location>
</feature>
<feature type="non-terminal residue" evidence="5">
    <location>
        <position position="390"/>
    </location>
</feature>
<dbReference type="STRING" id="188477.A0A3S1BMT1"/>
<dbReference type="CDD" id="cd00096">
    <property type="entry name" value="Ig"/>
    <property type="match status" value="3"/>
</dbReference>
<organism evidence="5 6">
    <name type="scientific">Elysia chlorotica</name>
    <name type="common">Eastern emerald elysia</name>
    <name type="synonym">Sea slug</name>
    <dbReference type="NCBI Taxonomy" id="188477"/>
    <lineage>
        <taxon>Eukaryota</taxon>
        <taxon>Metazoa</taxon>
        <taxon>Spiralia</taxon>
        <taxon>Lophotrochozoa</taxon>
        <taxon>Mollusca</taxon>
        <taxon>Gastropoda</taxon>
        <taxon>Heterobranchia</taxon>
        <taxon>Euthyneura</taxon>
        <taxon>Panpulmonata</taxon>
        <taxon>Sacoglossa</taxon>
        <taxon>Placobranchoidea</taxon>
        <taxon>Plakobranchidae</taxon>
        <taxon>Elysia</taxon>
    </lineage>
</organism>
<dbReference type="SMART" id="SM00409">
    <property type="entry name" value="IG"/>
    <property type="match status" value="4"/>
</dbReference>
<name>A0A3S1BMT1_ELYCH</name>
<feature type="non-terminal residue" evidence="5">
    <location>
        <position position="1"/>
    </location>
</feature>
<evidence type="ECO:0000256" key="3">
    <source>
        <dbReference type="SAM" id="MobiDB-lite"/>
    </source>
</evidence>
<dbReference type="EMBL" id="RQTK01000113">
    <property type="protein sequence ID" value="RUS87349.1"/>
    <property type="molecule type" value="Genomic_DNA"/>
</dbReference>
<evidence type="ECO:0000256" key="2">
    <source>
        <dbReference type="ARBA" id="ARBA00023319"/>
    </source>
</evidence>
<dbReference type="GO" id="GO:0030424">
    <property type="term" value="C:axon"/>
    <property type="evidence" value="ECO:0007669"/>
    <property type="project" value="TreeGrafter"/>
</dbReference>
<dbReference type="InterPro" id="IPR013783">
    <property type="entry name" value="Ig-like_fold"/>
</dbReference>
<keyword evidence="1" id="KW-1015">Disulfide bond</keyword>
<accession>A0A3S1BMT1</accession>
<dbReference type="GO" id="GO:0070593">
    <property type="term" value="P:dendrite self-avoidance"/>
    <property type="evidence" value="ECO:0007669"/>
    <property type="project" value="TreeGrafter"/>
</dbReference>
<protein>
    <recommendedName>
        <fullName evidence="4">Ig-like domain-containing protein</fullName>
    </recommendedName>
</protein>
<proteinExistence type="predicted"/>
<dbReference type="PANTHER" id="PTHR10075">
    <property type="entry name" value="BASIGIN RELATED"/>
    <property type="match status" value="1"/>
</dbReference>
<dbReference type="InterPro" id="IPR003598">
    <property type="entry name" value="Ig_sub2"/>
</dbReference>
<dbReference type="GO" id="GO:0005886">
    <property type="term" value="C:plasma membrane"/>
    <property type="evidence" value="ECO:0007669"/>
    <property type="project" value="TreeGrafter"/>
</dbReference>
<dbReference type="GO" id="GO:0007411">
    <property type="term" value="P:axon guidance"/>
    <property type="evidence" value="ECO:0007669"/>
    <property type="project" value="TreeGrafter"/>
</dbReference>
<sequence length="390" mass="42485">LHQAQATISFGDSEPPTLSIQPRYIQVNEGERAELRCIVEGRPTPTITWTKKSNLPLPDYAYTDETGVLRFESATLDDQSDYFCRASNSEGTTELRTIIYVRPRGPPTITVTPGTRVVSIVGSRVFMECVATGEPTPTVSWKSGQRRRSDVLPEASDPGAGSAQLLFERVSFSQAGTYICEASNDYGSSTEIVVLEVNDEDSTAQGIRGASIEGPERQTLTVGQSAELRCIADGLVNPRYNWRRPGGLALPPGHSVRNGILYIPNIEAEDSGEYICTIYSDPYRPDLPLQENKASVYIIVTVTPRAIIYPSGGMTAVADTSFFLNCTVQGPGPYEIEWRKEPGPLSPMARDENGVLSIDRVAVTDAGTYICVVTSPNGVTIEESTTVRVY</sequence>
<evidence type="ECO:0000313" key="5">
    <source>
        <dbReference type="EMBL" id="RUS87349.1"/>
    </source>
</evidence>